<dbReference type="RefSeq" id="WP_318645952.1">
    <property type="nucleotide sequence ID" value="NZ_CP137892.1"/>
</dbReference>
<sequence length="327" mass="37148">MLTKNDVSPNPLQARAILRSCARALVVFFVFVGSLYIGPHYVLGDQVHYRGVYENLAKLSLVDGYIYYNSALDSLEFVHFLLSWSASRFLDKDLFIAIANALLAWVAFGVFQKWKASVLIAALLVLTNYYLIAMYFSAERLKFGFVFLGLSFLYIEKVKHFYVFSFIALVTHAQTLIVYFSLFFRVLFSQLSKVVSSGKISKMFLAVMVLLLVPVALMSGQLISKFNSYYDGLRGVSELARIFVFLILALYYARKKVEVLLVFIPLVFTVILVGGDRVNVLAYFVFLYYALPVNKGFNIGVLLTGLYFAFGSFEYVSNIFEYGKNRP</sequence>
<evidence type="ECO:0000256" key="1">
    <source>
        <dbReference type="SAM" id="Phobius"/>
    </source>
</evidence>
<keyword evidence="3" id="KW-1185">Reference proteome</keyword>
<feature type="transmembrane region" description="Helical" evidence="1">
    <location>
        <begin position="203"/>
        <end position="223"/>
    </location>
</feature>
<keyword evidence="1" id="KW-1133">Transmembrane helix</keyword>
<feature type="transmembrane region" description="Helical" evidence="1">
    <location>
        <begin position="235"/>
        <end position="253"/>
    </location>
</feature>
<name>A0ABZ0Q249_9PSED</name>
<dbReference type="Proteomes" id="UP001305928">
    <property type="component" value="Chromosome"/>
</dbReference>
<proteinExistence type="predicted"/>
<feature type="transmembrane region" description="Helical" evidence="1">
    <location>
        <begin position="21"/>
        <end position="43"/>
    </location>
</feature>
<reference evidence="2 3" key="1">
    <citation type="submission" date="2023-11" db="EMBL/GenBank/DDBJ databases">
        <title>Complete genome of Pseudomonas benzenivorans BA3361.</title>
        <authorList>
            <person name="Shin S.Y."/>
            <person name="Song J."/>
            <person name="Kang H."/>
        </authorList>
    </citation>
    <scope>NUCLEOTIDE SEQUENCE [LARGE SCALE GENOMIC DNA]</scope>
    <source>
        <strain evidence="2 3">HNIBRBA3361</strain>
    </source>
</reference>
<feature type="transmembrane region" description="Helical" evidence="1">
    <location>
        <begin position="161"/>
        <end position="182"/>
    </location>
</feature>
<feature type="transmembrane region" description="Helical" evidence="1">
    <location>
        <begin position="260"/>
        <end position="291"/>
    </location>
</feature>
<evidence type="ECO:0008006" key="4">
    <source>
        <dbReference type="Google" id="ProtNLM"/>
    </source>
</evidence>
<evidence type="ECO:0000313" key="3">
    <source>
        <dbReference type="Proteomes" id="UP001305928"/>
    </source>
</evidence>
<dbReference type="EMBL" id="CP137892">
    <property type="protein sequence ID" value="WPC06774.1"/>
    <property type="molecule type" value="Genomic_DNA"/>
</dbReference>
<accession>A0ABZ0Q249</accession>
<gene>
    <name evidence="2" type="ORF">SBP02_08520</name>
</gene>
<feature type="transmembrane region" description="Helical" evidence="1">
    <location>
        <begin position="118"/>
        <end position="138"/>
    </location>
</feature>
<keyword evidence="1" id="KW-0812">Transmembrane</keyword>
<protein>
    <recommendedName>
        <fullName evidence="4">EpsG family protein</fullName>
    </recommendedName>
</protein>
<feature type="transmembrane region" description="Helical" evidence="1">
    <location>
        <begin position="94"/>
        <end position="111"/>
    </location>
</feature>
<keyword evidence="1" id="KW-0472">Membrane</keyword>
<organism evidence="2 3">
    <name type="scientific">Pseudomonas benzenivorans</name>
    <dbReference type="NCBI Taxonomy" id="556533"/>
    <lineage>
        <taxon>Bacteria</taxon>
        <taxon>Pseudomonadati</taxon>
        <taxon>Pseudomonadota</taxon>
        <taxon>Gammaproteobacteria</taxon>
        <taxon>Pseudomonadales</taxon>
        <taxon>Pseudomonadaceae</taxon>
        <taxon>Pseudomonas</taxon>
    </lineage>
</organism>
<feature type="transmembrane region" description="Helical" evidence="1">
    <location>
        <begin position="297"/>
        <end position="316"/>
    </location>
</feature>
<evidence type="ECO:0000313" key="2">
    <source>
        <dbReference type="EMBL" id="WPC06774.1"/>
    </source>
</evidence>